<organism evidence="17 18">
    <name type="scientific">Cyclotella atomus</name>
    <dbReference type="NCBI Taxonomy" id="382360"/>
    <lineage>
        <taxon>Eukaryota</taxon>
        <taxon>Sar</taxon>
        <taxon>Stramenopiles</taxon>
        <taxon>Ochrophyta</taxon>
        <taxon>Bacillariophyta</taxon>
        <taxon>Coscinodiscophyceae</taxon>
        <taxon>Thalassiosirophycidae</taxon>
        <taxon>Stephanodiscales</taxon>
        <taxon>Stephanodiscaceae</taxon>
        <taxon>Cyclotella</taxon>
    </lineage>
</organism>
<comment type="pathway">
    <text evidence="5">Cofactor biosynthesis; tetrahydrofolate biosynthesis; 2-amino-4-hydroxy-6-hydroxymethyl-7,8-dihydropteridine diphosphate from 7,8-dihydroneopterin triphosphate: step 4/4.</text>
</comment>
<dbReference type="GO" id="GO:0046656">
    <property type="term" value="P:folic acid biosynthetic process"/>
    <property type="evidence" value="ECO:0007669"/>
    <property type="project" value="UniProtKB-KW"/>
</dbReference>
<keyword evidence="8" id="KW-0479">Metal-binding</keyword>
<dbReference type="GO" id="GO:0046872">
    <property type="term" value="F:metal ion binding"/>
    <property type="evidence" value="ECO:0007669"/>
    <property type="project" value="UniProtKB-KW"/>
</dbReference>
<gene>
    <name evidence="17" type="ORF">ACHAWO_000114</name>
</gene>
<evidence type="ECO:0000256" key="10">
    <source>
        <dbReference type="ARBA" id="ARBA00022777"/>
    </source>
</evidence>
<keyword evidence="11" id="KW-0067">ATP-binding</keyword>
<evidence type="ECO:0000256" key="5">
    <source>
        <dbReference type="ARBA" id="ARBA00005051"/>
    </source>
</evidence>
<dbReference type="GO" id="GO:0005524">
    <property type="term" value="F:ATP binding"/>
    <property type="evidence" value="ECO:0007669"/>
    <property type="project" value="UniProtKB-KW"/>
</dbReference>
<dbReference type="GO" id="GO:0004156">
    <property type="term" value="F:dihydropteroate synthase activity"/>
    <property type="evidence" value="ECO:0007669"/>
    <property type="project" value="UniProtKB-EC"/>
</dbReference>
<dbReference type="EMBL" id="JALLPJ020000075">
    <property type="protein sequence ID" value="KAL3803285.1"/>
    <property type="molecule type" value="Genomic_DNA"/>
</dbReference>
<dbReference type="PROSITE" id="PS00793">
    <property type="entry name" value="DHPS_2"/>
    <property type="match status" value="1"/>
</dbReference>
<comment type="pathway">
    <text evidence="4">Cofactor biosynthesis; tetrahydrofolate biosynthesis; 7,8-dihydrofolate from 2-amino-4-hydroxy-6-hydroxymethyl-7,8-dihydropteridine diphosphate and 4-aminobenzoate: step 1/2.</text>
</comment>
<keyword evidence="7" id="KW-0808">Transferase</keyword>
<feature type="domain" description="Pterin-binding" evidence="16">
    <location>
        <begin position="314"/>
        <end position="582"/>
    </location>
</feature>
<dbReference type="PROSITE" id="PS50972">
    <property type="entry name" value="PTERIN_BINDING"/>
    <property type="match status" value="1"/>
</dbReference>
<comment type="catalytic activity">
    <reaction evidence="2">
        <text>6-hydroxymethyl-7,8-dihydropterin + ATP = (7,8-dihydropterin-6-yl)methyl diphosphate + AMP + H(+)</text>
        <dbReference type="Rhea" id="RHEA:11412"/>
        <dbReference type="ChEBI" id="CHEBI:15378"/>
        <dbReference type="ChEBI" id="CHEBI:30616"/>
        <dbReference type="ChEBI" id="CHEBI:44841"/>
        <dbReference type="ChEBI" id="CHEBI:72950"/>
        <dbReference type="ChEBI" id="CHEBI:456215"/>
        <dbReference type="EC" id="2.7.6.3"/>
    </reaction>
</comment>
<comment type="caution">
    <text evidence="17">The sequence shown here is derived from an EMBL/GenBank/DDBJ whole genome shotgun (WGS) entry which is preliminary data.</text>
</comment>
<evidence type="ECO:0000256" key="15">
    <source>
        <dbReference type="SAM" id="MobiDB-lite"/>
    </source>
</evidence>
<dbReference type="NCBIfam" id="TIGR01496">
    <property type="entry name" value="DHPS"/>
    <property type="match status" value="1"/>
</dbReference>
<dbReference type="SUPFAM" id="SSF55083">
    <property type="entry name" value="6-hydroxymethyl-7,8-dihydropterin pyrophosphokinase, HPPK"/>
    <property type="match status" value="1"/>
</dbReference>
<dbReference type="InterPro" id="IPR011005">
    <property type="entry name" value="Dihydropteroate_synth-like_sf"/>
</dbReference>
<dbReference type="Proteomes" id="UP001530400">
    <property type="component" value="Unassembled WGS sequence"/>
</dbReference>
<evidence type="ECO:0000256" key="7">
    <source>
        <dbReference type="ARBA" id="ARBA00022679"/>
    </source>
</evidence>
<dbReference type="GO" id="GO:0003848">
    <property type="term" value="F:2-amino-4-hydroxy-6-hydroxymethyldihydropteridine diphosphokinase activity"/>
    <property type="evidence" value="ECO:0007669"/>
    <property type="project" value="UniProtKB-EC"/>
</dbReference>
<evidence type="ECO:0000256" key="1">
    <source>
        <dbReference type="ARBA" id="ARBA00000012"/>
    </source>
</evidence>
<evidence type="ECO:0000256" key="4">
    <source>
        <dbReference type="ARBA" id="ARBA00004763"/>
    </source>
</evidence>
<dbReference type="SUPFAM" id="SSF51717">
    <property type="entry name" value="Dihydropteroate synthetase-like"/>
    <property type="match status" value="1"/>
</dbReference>
<dbReference type="InterPro" id="IPR035907">
    <property type="entry name" value="Hppk_sf"/>
</dbReference>
<dbReference type="GO" id="GO:0016301">
    <property type="term" value="F:kinase activity"/>
    <property type="evidence" value="ECO:0007669"/>
    <property type="project" value="UniProtKB-KW"/>
</dbReference>
<evidence type="ECO:0000256" key="14">
    <source>
        <dbReference type="ARBA" id="ARBA00023268"/>
    </source>
</evidence>
<comment type="similarity">
    <text evidence="6">In the C-terminal section; belongs to the DHPS family.</text>
</comment>
<keyword evidence="10" id="KW-0418">Kinase</keyword>
<evidence type="ECO:0000256" key="11">
    <source>
        <dbReference type="ARBA" id="ARBA00022840"/>
    </source>
</evidence>
<evidence type="ECO:0000256" key="6">
    <source>
        <dbReference type="ARBA" id="ARBA00009951"/>
    </source>
</evidence>
<dbReference type="FunFam" id="3.20.20.20:FF:000006">
    <property type="entry name" value="Dihydropteroate synthase"/>
    <property type="match status" value="1"/>
</dbReference>
<feature type="region of interest" description="Disordered" evidence="15">
    <location>
        <begin position="80"/>
        <end position="107"/>
    </location>
</feature>
<dbReference type="CDD" id="cd00483">
    <property type="entry name" value="HPPK"/>
    <property type="match status" value="1"/>
</dbReference>
<dbReference type="Gene3D" id="3.30.70.560">
    <property type="entry name" value="7,8-Dihydro-6-hydroxymethylpterin-pyrophosphokinase HPPK"/>
    <property type="match status" value="1"/>
</dbReference>
<evidence type="ECO:0000256" key="2">
    <source>
        <dbReference type="ARBA" id="ARBA00000198"/>
    </source>
</evidence>
<keyword evidence="9" id="KW-0547">Nucleotide-binding</keyword>
<dbReference type="Pfam" id="PF01288">
    <property type="entry name" value="HPPK"/>
    <property type="match status" value="1"/>
</dbReference>
<dbReference type="PROSITE" id="PS00794">
    <property type="entry name" value="HPPK"/>
    <property type="match status" value="1"/>
</dbReference>
<keyword evidence="12" id="KW-0460">Magnesium</keyword>
<dbReference type="Pfam" id="PF00809">
    <property type="entry name" value="Pterin_bind"/>
    <property type="match status" value="1"/>
</dbReference>
<dbReference type="Gene3D" id="3.20.20.20">
    <property type="entry name" value="Dihydropteroate synthase-like"/>
    <property type="match status" value="1"/>
</dbReference>
<keyword evidence="13" id="KW-0289">Folate biosynthesis</keyword>
<evidence type="ECO:0000259" key="16">
    <source>
        <dbReference type="PROSITE" id="PS50972"/>
    </source>
</evidence>
<dbReference type="NCBIfam" id="TIGR01498">
    <property type="entry name" value="folK"/>
    <property type="match status" value="1"/>
</dbReference>
<dbReference type="PANTHER" id="PTHR20941">
    <property type="entry name" value="FOLATE SYNTHESIS PROTEINS"/>
    <property type="match status" value="1"/>
</dbReference>
<dbReference type="AlphaFoldDB" id="A0ABD3QSR3"/>
<dbReference type="InterPro" id="IPR045031">
    <property type="entry name" value="DHP_synth-like"/>
</dbReference>
<name>A0ABD3QSR3_9STRA</name>
<evidence type="ECO:0000256" key="3">
    <source>
        <dbReference type="ARBA" id="ARBA00001946"/>
    </source>
</evidence>
<keyword evidence="18" id="KW-1185">Reference proteome</keyword>
<evidence type="ECO:0000313" key="18">
    <source>
        <dbReference type="Proteomes" id="UP001530400"/>
    </source>
</evidence>
<protein>
    <recommendedName>
        <fullName evidence="16">Pterin-binding domain-containing protein</fullName>
    </recommendedName>
</protein>
<reference evidence="17 18" key="1">
    <citation type="submission" date="2024-10" db="EMBL/GenBank/DDBJ databases">
        <title>Updated reference genomes for cyclostephanoid diatoms.</title>
        <authorList>
            <person name="Roberts W.R."/>
            <person name="Alverson A.J."/>
        </authorList>
    </citation>
    <scope>NUCLEOTIDE SEQUENCE [LARGE SCALE GENOMIC DNA]</scope>
    <source>
        <strain evidence="17 18">AJA010-31</strain>
    </source>
</reference>
<comment type="catalytic activity">
    <reaction evidence="1">
        <text>(7,8-dihydropterin-6-yl)methyl diphosphate + 4-aminobenzoate = 7,8-dihydropteroate + diphosphate</text>
        <dbReference type="Rhea" id="RHEA:19949"/>
        <dbReference type="ChEBI" id="CHEBI:17836"/>
        <dbReference type="ChEBI" id="CHEBI:17839"/>
        <dbReference type="ChEBI" id="CHEBI:33019"/>
        <dbReference type="ChEBI" id="CHEBI:72950"/>
        <dbReference type="EC" id="2.5.1.15"/>
    </reaction>
</comment>
<sequence length="592" mass="64394">MTSNLLTPKRPLISILVAMIVTLATRSCANTALLGVHKASAAAKRRYRLGPTKLPLETVHRKSSRAIHQHPTAARCSTSTAAALQTRGGSSSSIASPTNSTNNSTTPQWRRAYLGIGSNMGNPFQNIANALHQLQSHGHIRLLRTSFLRQTSPMYVTNQPDFINGAVEIETQLTPLQLLRQLKNVEEELGRDLSSGAIRNGPRRIDLDILLFDAYEVQNFDGTAADTISDNDILPSALVMKTNELIVPHVGIPEREFVLVPLMDLNARLVHPVLNKTVSDLLLMLTAKNKSSVEPKAVRILPLPRGRMLLLNETIIMGILNVTPDSFSDGGKFSDSVETAVREALQMQMDGAVIVDVGGESTRPGAEEVGVEEELRRVLPVITRIRQECKNIILSIDTRHSSVAKAAIEAGADIVNDVSGGTHDPQMLPSVAEMGVPMILMHMRGNPKTMQSLTNYSESNGVVPTVARDLMQRSAEAEAAGIHRWLQVLDPGIGFAKDVNDNLSLLKGADLLRKECGNMPMLFGPSRKGFIGKITGEEDPVKRDYGTIAACLAVLQNSRDDNCESCNILRVHNVKAAKQAVMIHEAIQNAKC</sequence>
<evidence type="ECO:0000256" key="13">
    <source>
        <dbReference type="ARBA" id="ARBA00022909"/>
    </source>
</evidence>
<proteinExistence type="inferred from homology"/>
<evidence type="ECO:0000313" key="17">
    <source>
        <dbReference type="EMBL" id="KAL3803285.1"/>
    </source>
</evidence>
<keyword evidence="14" id="KW-0511">Multifunctional enzyme</keyword>
<comment type="cofactor">
    <cofactor evidence="3">
        <name>Mg(2+)</name>
        <dbReference type="ChEBI" id="CHEBI:18420"/>
    </cofactor>
</comment>
<evidence type="ECO:0000256" key="9">
    <source>
        <dbReference type="ARBA" id="ARBA00022741"/>
    </source>
</evidence>
<dbReference type="PANTHER" id="PTHR20941:SF1">
    <property type="entry name" value="FOLIC ACID SYNTHESIS PROTEIN FOL1"/>
    <property type="match status" value="1"/>
</dbReference>
<dbReference type="PROSITE" id="PS00792">
    <property type="entry name" value="DHPS_1"/>
    <property type="match status" value="1"/>
</dbReference>
<accession>A0ABD3QSR3</accession>
<dbReference type="InterPro" id="IPR000550">
    <property type="entry name" value="Hppk"/>
</dbReference>
<dbReference type="InterPro" id="IPR000489">
    <property type="entry name" value="Pterin-binding_dom"/>
</dbReference>
<feature type="compositionally biased region" description="Low complexity" evidence="15">
    <location>
        <begin position="90"/>
        <end position="106"/>
    </location>
</feature>
<dbReference type="CDD" id="cd00739">
    <property type="entry name" value="DHPS"/>
    <property type="match status" value="1"/>
</dbReference>
<evidence type="ECO:0000256" key="8">
    <source>
        <dbReference type="ARBA" id="ARBA00022723"/>
    </source>
</evidence>
<evidence type="ECO:0000256" key="12">
    <source>
        <dbReference type="ARBA" id="ARBA00022842"/>
    </source>
</evidence>
<dbReference type="InterPro" id="IPR006390">
    <property type="entry name" value="DHP_synth_dom"/>
</dbReference>